<gene>
    <name evidence="2" type="ORF">F8M41_003647</name>
</gene>
<feature type="region of interest" description="Disordered" evidence="1">
    <location>
        <begin position="101"/>
        <end position="128"/>
    </location>
</feature>
<evidence type="ECO:0000256" key="1">
    <source>
        <dbReference type="SAM" id="MobiDB-lite"/>
    </source>
</evidence>
<dbReference type="OrthoDB" id="2437792at2759"/>
<keyword evidence="3" id="KW-1185">Reference proteome</keyword>
<feature type="compositionally biased region" description="Acidic residues" evidence="1">
    <location>
        <begin position="110"/>
        <end position="121"/>
    </location>
</feature>
<name>A0A8H4A6D7_GIGMA</name>
<organism evidence="2 3">
    <name type="scientific">Gigaspora margarita</name>
    <dbReference type="NCBI Taxonomy" id="4874"/>
    <lineage>
        <taxon>Eukaryota</taxon>
        <taxon>Fungi</taxon>
        <taxon>Fungi incertae sedis</taxon>
        <taxon>Mucoromycota</taxon>
        <taxon>Glomeromycotina</taxon>
        <taxon>Glomeromycetes</taxon>
        <taxon>Diversisporales</taxon>
        <taxon>Gigasporaceae</taxon>
        <taxon>Gigaspora</taxon>
    </lineage>
</organism>
<sequence>YLHVSLIVLIVAKDDKTSHTQGLANINLIKTFFNLLGNFAIEEENEYIMVAHASIVDIGNPDNGFAAEETPYAFRISSLIDSLGLAADNVEEGWVKNVNEERQEYNIDEKDSDDNEVSEEEQEKKRKN</sequence>
<comment type="caution">
    <text evidence="2">The sequence shown here is derived from an EMBL/GenBank/DDBJ whole genome shotgun (WGS) entry which is preliminary data.</text>
</comment>
<feature type="non-terminal residue" evidence="2">
    <location>
        <position position="1"/>
    </location>
</feature>
<accession>A0A8H4A6D7</accession>
<dbReference type="AlphaFoldDB" id="A0A8H4A6D7"/>
<evidence type="ECO:0000313" key="3">
    <source>
        <dbReference type="Proteomes" id="UP000439903"/>
    </source>
</evidence>
<proteinExistence type="predicted"/>
<reference evidence="2 3" key="1">
    <citation type="journal article" date="2019" name="Environ. Microbiol.">
        <title>At the nexus of three kingdoms: the genome of the mycorrhizal fungus Gigaspora margarita provides insights into plant, endobacterial and fungal interactions.</title>
        <authorList>
            <person name="Venice F."/>
            <person name="Ghignone S."/>
            <person name="Salvioli di Fossalunga A."/>
            <person name="Amselem J."/>
            <person name="Novero M."/>
            <person name="Xianan X."/>
            <person name="Sedzielewska Toro K."/>
            <person name="Morin E."/>
            <person name="Lipzen A."/>
            <person name="Grigoriev I.V."/>
            <person name="Henrissat B."/>
            <person name="Martin F.M."/>
            <person name="Bonfante P."/>
        </authorList>
    </citation>
    <scope>NUCLEOTIDE SEQUENCE [LARGE SCALE GENOMIC DNA]</scope>
    <source>
        <strain evidence="2 3">BEG34</strain>
    </source>
</reference>
<dbReference type="EMBL" id="WTPW01001321">
    <property type="protein sequence ID" value="KAF0442571.1"/>
    <property type="molecule type" value="Genomic_DNA"/>
</dbReference>
<protein>
    <submittedName>
        <fullName evidence="2">Uncharacterized protein</fullName>
    </submittedName>
</protein>
<evidence type="ECO:0000313" key="2">
    <source>
        <dbReference type="EMBL" id="KAF0442571.1"/>
    </source>
</evidence>
<dbReference type="Proteomes" id="UP000439903">
    <property type="component" value="Unassembled WGS sequence"/>
</dbReference>